<feature type="signal peptide" evidence="1">
    <location>
        <begin position="1"/>
        <end position="22"/>
    </location>
</feature>
<feature type="chain" id="PRO_5037641059" description="Domain of unknown function DB domain-containing protein" evidence="1">
    <location>
        <begin position="23"/>
        <end position="135"/>
    </location>
</feature>
<dbReference type="InterPro" id="IPR002602">
    <property type="entry name" value="DB"/>
</dbReference>
<evidence type="ECO:0000313" key="4">
    <source>
        <dbReference type="WBParaSite" id="jg3854"/>
    </source>
</evidence>
<feature type="domain" description="Domain of unknown function DB" evidence="2">
    <location>
        <begin position="59"/>
        <end position="110"/>
    </location>
</feature>
<evidence type="ECO:0000256" key="1">
    <source>
        <dbReference type="SAM" id="SignalP"/>
    </source>
</evidence>
<evidence type="ECO:0000313" key="3">
    <source>
        <dbReference type="Proteomes" id="UP000887574"/>
    </source>
</evidence>
<sequence length="135" mass="14758">MPLKSIVLTFTCLLLICCDCFGQLNVTECLDSKGVEFPIEETNFSSMMRNAYIHGHFPDGTEKQLSALIECVNGEVDNDACCLENGVIEKCLAVCNGTSPVKIFDKISKDDFPLCPTSSETGVNKCLPLLKDIIT</sequence>
<evidence type="ECO:0000259" key="2">
    <source>
        <dbReference type="Pfam" id="PF01682"/>
    </source>
</evidence>
<name>A0A915ECJ7_9BILA</name>
<reference evidence="4" key="1">
    <citation type="submission" date="2022-11" db="UniProtKB">
        <authorList>
            <consortium name="WormBaseParasite"/>
        </authorList>
    </citation>
    <scope>IDENTIFICATION</scope>
</reference>
<protein>
    <recommendedName>
        <fullName evidence="2">Domain of unknown function DB domain-containing protein</fullName>
    </recommendedName>
</protein>
<proteinExistence type="predicted"/>
<keyword evidence="1" id="KW-0732">Signal</keyword>
<organism evidence="3 4">
    <name type="scientific">Ditylenchus dipsaci</name>
    <dbReference type="NCBI Taxonomy" id="166011"/>
    <lineage>
        <taxon>Eukaryota</taxon>
        <taxon>Metazoa</taxon>
        <taxon>Ecdysozoa</taxon>
        <taxon>Nematoda</taxon>
        <taxon>Chromadorea</taxon>
        <taxon>Rhabditida</taxon>
        <taxon>Tylenchina</taxon>
        <taxon>Tylenchomorpha</taxon>
        <taxon>Sphaerularioidea</taxon>
        <taxon>Anguinidae</taxon>
        <taxon>Anguininae</taxon>
        <taxon>Ditylenchus</taxon>
    </lineage>
</organism>
<keyword evidence="3" id="KW-1185">Reference proteome</keyword>
<dbReference type="Proteomes" id="UP000887574">
    <property type="component" value="Unplaced"/>
</dbReference>
<dbReference type="Pfam" id="PF01682">
    <property type="entry name" value="DB"/>
    <property type="match status" value="1"/>
</dbReference>
<accession>A0A915ECJ7</accession>
<dbReference type="WBParaSite" id="jg3854">
    <property type="protein sequence ID" value="jg3854"/>
    <property type="gene ID" value="jg3854"/>
</dbReference>
<dbReference type="AlphaFoldDB" id="A0A915ECJ7"/>